<gene>
    <name evidence="1" type="ORF">DA792_09670</name>
</gene>
<proteinExistence type="predicted"/>
<dbReference type="RefSeq" id="WP_107719761.1">
    <property type="nucleotide sequence ID" value="NZ_CAXBOP010000014.1"/>
</dbReference>
<dbReference type="AlphaFoldDB" id="A0A2R4M2B6"/>
<dbReference type="InterPro" id="IPR006311">
    <property type="entry name" value="TAT_signal"/>
</dbReference>
<evidence type="ECO:0000313" key="1">
    <source>
        <dbReference type="EMBL" id="AVW91315.1"/>
    </source>
</evidence>
<reference evidence="1 2" key="1">
    <citation type="submission" date="2018-03" db="EMBL/GenBank/DDBJ databases">
        <title>The Complete Genome of Celeribacter baekdonensis strain LH4, a Thiosulfate-Oxidizing Alphaproteobacterium Isolated from Gulf of Mexico Continental Slope Sediments.</title>
        <authorList>
            <person name="Flood B.E."/>
            <person name="Bailey J.V."/>
            <person name="Leprich D."/>
        </authorList>
    </citation>
    <scope>NUCLEOTIDE SEQUENCE [LARGE SCALE GENOMIC DNA]</scope>
    <source>
        <strain evidence="1 2">LH4</strain>
    </source>
</reference>
<sequence length="197" mass="21815">MTIRFHRLGTSDEDRVAMSRRMFLMTTTMAGITTSTLLGGKAFAASDVLTKAQGASLLQMIQDIYPHPTILNLSHYQAIVATVLTNAEANEDMAKDLTEGLAHIDAQAQALFGVPYVEIEDPDAREGLLRHFQHDGFFQGVRWTAYFGIYDNKEIWPLLGYEGSSVEHGGYIDRGFSDITFVPEGPTLEERIADVQG</sequence>
<protein>
    <submittedName>
        <fullName evidence="1">Twin-arginine translocation pathway signal</fullName>
    </submittedName>
</protein>
<organism evidence="1 2">
    <name type="scientific">Celeribacter baekdonensis</name>
    <dbReference type="NCBI Taxonomy" id="875171"/>
    <lineage>
        <taxon>Bacteria</taxon>
        <taxon>Pseudomonadati</taxon>
        <taxon>Pseudomonadota</taxon>
        <taxon>Alphaproteobacteria</taxon>
        <taxon>Rhodobacterales</taxon>
        <taxon>Roseobacteraceae</taxon>
        <taxon>Celeribacter</taxon>
    </lineage>
</organism>
<dbReference type="Proteomes" id="UP000241447">
    <property type="component" value="Chromosome"/>
</dbReference>
<dbReference type="OrthoDB" id="4929908at2"/>
<evidence type="ECO:0000313" key="2">
    <source>
        <dbReference type="Proteomes" id="UP000241447"/>
    </source>
</evidence>
<name>A0A2R4M2B6_9RHOB</name>
<dbReference type="KEGG" id="cbak:DA792_09670"/>
<dbReference type="PROSITE" id="PS51318">
    <property type="entry name" value="TAT"/>
    <property type="match status" value="1"/>
</dbReference>
<accession>A0A2R4M2B6</accession>
<dbReference type="EMBL" id="CP028475">
    <property type="protein sequence ID" value="AVW91315.1"/>
    <property type="molecule type" value="Genomic_DNA"/>
</dbReference>